<dbReference type="GO" id="GO:0016491">
    <property type="term" value="F:oxidoreductase activity"/>
    <property type="evidence" value="ECO:0007669"/>
    <property type="project" value="UniProtKB-KW"/>
</dbReference>
<dbReference type="CDD" id="cd02979">
    <property type="entry name" value="PHOX_C"/>
    <property type="match status" value="1"/>
</dbReference>
<keyword evidence="1" id="KW-0560">Oxidoreductase</keyword>
<evidence type="ECO:0000259" key="2">
    <source>
        <dbReference type="Pfam" id="PF07976"/>
    </source>
</evidence>
<organism evidence="3 4">
    <name type="scientific">Comamonas antarctica</name>
    <dbReference type="NCBI Taxonomy" id="2743470"/>
    <lineage>
        <taxon>Bacteria</taxon>
        <taxon>Pseudomonadati</taxon>
        <taxon>Pseudomonadota</taxon>
        <taxon>Betaproteobacteria</taxon>
        <taxon>Burkholderiales</taxon>
        <taxon>Comamonadaceae</taxon>
        <taxon>Comamonas</taxon>
    </lineage>
</organism>
<dbReference type="Proteomes" id="UP000509579">
    <property type="component" value="Plasmid unnamed2"/>
</dbReference>
<evidence type="ECO:0000313" key="3">
    <source>
        <dbReference type="EMBL" id="QKV55757.1"/>
    </source>
</evidence>
<dbReference type="Pfam" id="PF07976">
    <property type="entry name" value="Phe_hydrox_dim"/>
    <property type="match status" value="1"/>
</dbReference>
<dbReference type="KEGG" id="aant:HUK68_22720"/>
<dbReference type="AlphaFoldDB" id="A0A6N1X8U0"/>
<dbReference type="InterPro" id="IPR012941">
    <property type="entry name" value="Phe_hydrox_C_dim_dom"/>
</dbReference>
<keyword evidence="4" id="KW-1185">Reference proteome</keyword>
<dbReference type="EMBL" id="CP054842">
    <property type="protein sequence ID" value="QKV55757.1"/>
    <property type="molecule type" value="Genomic_DNA"/>
</dbReference>
<proteinExistence type="predicted"/>
<accession>A0A6N1X8U0</accession>
<dbReference type="Gene3D" id="3.40.30.20">
    <property type="match status" value="1"/>
</dbReference>
<feature type="domain" description="Phenol hydroxylase-like C-terminal dimerisation" evidence="2">
    <location>
        <begin position="44"/>
        <end position="144"/>
    </location>
</feature>
<evidence type="ECO:0000256" key="1">
    <source>
        <dbReference type="ARBA" id="ARBA00023002"/>
    </source>
</evidence>
<dbReference type="RefSeq" id="WP_175506536.1">
    <property type="nucleotide sequence ID" value="NZ_CP054842.1"/>
</dbReference>
<sequence length="145" mass="16557">MTWPLSASSLNTACLRELLRRSVSMTLDQYVEPVYRRAGTERALGQDPDALFDLRAIFQEPYQDIELHALPALLHPQKDRHGLHNLEKVFAPDPRSGQDIFALRDIDRRRGTLVVVRSDQYVAQVLPLDTHVELSAFFDGFMLPT</sequence>
<geneLocation type="plasmid" evidence="3 4">
    <name>unnamed2</name>
</geneLocation>
<protein>
    <recommendedName>
        <fullName evidence="2">Phenol hydroxylase-like C-terminal dimerisation domain-containing protein</fullName>
    </recommendedName>
</protein>
<name>A0A6N1X8U0_9BURK</name>
<keyword evidence="3" id="KW-0614">Plasmid</keyword>
<gene>
    <name evidence="3" type="ORF">HUK68_22720</name>
</gene>
<dbReference type="SUPFAM" id="SSF52833">
    <property type="entry name" value="Thioredoxin-like"/>
    <property type="match status" value="1"/>
</dbReference>
<dbReference type="InterPro" id="IPR036249">
    <property type="entry name" value="Thioredoxin-like_sf"/>
</dbReference>
<evidence type="ECO:0000313" key="4">
    <source>
        <dbReference type="Proteomes" id="UP000509579"/>
    </source>
</evidence>
<dbReference type="InterPro" id="IPR038220">
    <property type="entry name" value="PHOX_C_sf"/>
</dbReference>
<reference evidence="3 4" key="1">
    <citation type="submission" date="2020-06" db="EMBL/GenBank/DDBJ databases">
        <title>Acidovorax antarctica sp. nov., isolated from Corinth ice sheet soil, Antarctic Fields Peninsula.</title>
        <authorList>
            <person name="Xu Q."/>
            <person name="Peng F."/>
        </authorList>
    </citation>
    <scope>NUCLEOTIDE SEQUENCE [LARGE SCALE GENOMIC DNA]</scope>
    <source>
        <strain evidence="3 4">16-35-5</strain>
        <plasmid evidence="3 4">unnamed2</plasmid>
    </source>
</reference>